<dbReference type="AlphaFoldDB" id="A0AAF5Q128"/>
<dbReference type="Gene3D" id="1.25.40.20">
    <property type="entry name" value="Ankyrin repeat-containing domain"/>
    <property type="match status" value="1"/>
</dbReference>
<feature type="repeat" description="ANK" evidence="4">
    <location>
        <begin position="137"/>
        <end position="169"/>
    </location>
</feature>
<reference evidence="6" key="3">
    <citation type="submission" date="2024-02" db="UniProtKB">
        <authorList>
            <consortium name="WormBaseParasite"/>
        </authorList>
    </citation>
    <scope>IDENTIFICATION</scope>
    <source>
        <strain evidence="6">pt0022</strain>
    </source>
</reference>
<dbReference type="InterPro" id="IPR036770">
    <property type="entry name" value="Ankyrin_rpt-contain_sf"/>
</dbReference>
<dbReference type="PROSITE" id="PS50088">
    <property type="entry name" value="ANK_REPEAT"/>
    <property type="match status" value="2"/>
</dbReference>
<evidence type="ECO:0000313" key="5">
    <source>
        <dbReference type="Proteomes" id="UP000093561"/>
    </source>
</evidence>
<evidence type="ECO:0000313" key="6">
    <source>
        <dbReference type="WBParaSite" id="mrna-Wban_08526"/>
    </source>
</evidence>
<evidence type="ECO:0000256" key="1">
    <source>
        <dbReference type="ARBA" id="ARBA00022737"/>
    </source>
</evidence>
<evidence type="ECO:0000256" key="2">
    <source>
        <dbReference type="ARBA" id="ARBA00023043"/>
    </source>
</evidence>
<dbReference type="Pfam" id="PF12796">
    <property type="entry name" value="Ank_2"/>
    <property type="match status" value="1"/>
</dbReference>
<dbReference type="PROSITE" id="PS50297">
    <property type="entry name" value="ANK_REP_REGION"/>
    <property type="match status" value="2"/>
</dbReference>
<sequence>MHKTSDSRRFRSPDGLKSSVFKAIRNVRTTIEDDAENIRCPFAKMDDDDDNDLEIGDFRVFDSSKMNEEKKLTQKLQEKNYNESTTIFSSFDEQSLLSDTIPTVQWIQACSTGNLQTVGKLIKEKHYLITYAPAINHGFSGLHYAAKNGHSYVVRFLIMNGADVNLRTSGYTPLHLAAIGKQHEIISILLQDCGADPSIEDYSGHTYQYYLINEQGIISDQIKNGNIIGNNSKYEPQQNDTQLSSSTTEMIQFSRLKSFRKAVHGRMRFFTDKQL</sequence>
<dbReference type="PROSITE" id="PS00018">
    <property type="entry name" value="EF_HAND_1"/>
    <property type="match status" value="1"/>
</dbReference>
<evidence type="ECO:0000256" key="4">
    <source>
        <dbReference type="PROSITE-ProRule" id="PRU00023"/>
    </source>
</evidence>
<dbReference type="Proteomes" id="UP000093561">
    <property type="component" value="Unassembled WGS sequence"/>
</dbReference>
<proteinExistence type="inferred from homology"/>
<evidence type="ECO:0000256" key="3">
    <source>
        <dbReference type="ARBA" id="ARBA00038122"/>
    </source>
</evidence>
<keyword evidence="1" id="KW-0677">Repeat</keyword>
<dbReference type="InterPro" id="IPR002110">
    <property type="entry name" value="Ankyrin_rpt"/>
</dbReference>
<dbReference type="SUPFAM" id="SSF48403">
    <property type="entry name" value="Ankyrin repeat"/>
    <property type="match status" value="1"/>
</dbReference>
<evidence type="ECO:0008006" key="7">
    <source>
        <dbReference type="Google" id="ProtNLM"/>
    </source>
</evidence>
<name>A0AAF5Q128_WUCBA</name>
<comment type="similarity">
    <text evidence="3">Belongs to the SOWAH family.</text>
</comment>
<dbReference type="WBParaSite" id="mrna-Wban_08526">
    <property type="protein sequence ID" value="mrna-Wban_08526"/>
    <property type="gene ID" value="Wban_08526"/>
</dbReference>
<reference evidence="5" key="1">
    <citation type="submission" date="2015-03" db="EMBL/GenBank/DDBJ databases">
        <title>Wuchereria bancrofti Genome Sequencing Papua New Guinea Strain.</title>
        <authorList>
            <person name="Small S.T."/>
            <person name="Serre D."/>
            <person name="Zimmerman P.A."/>
        </authorList>
    </citation>
    <scope>NUCLEOTIDE SEQUENCE [LARGE SCALE GENOMIC DNA]</scope>
    <source>
        <strain evidence="5">pt0022</strain>
    </source>
</reference>
<dbReference type="InterPro" id="IPR018247">
    <property type="entry name" value="EF_Hand_1_Ca_BS"/>
</dbReference>
<reference evidence="5" key="2">
    <citation type="journal article" date="2016" name="Mol. Ecol.">
        <title>Population genomics of the filarial nematode parasite Wuchereria bancrofti from mosquitoes.</title>
        <authorList>
            <person name="Small S.T."/>
            <person name="Reimer L.J."/>
            <person name="Tisch D.J."/>
            <person name="King C.L."/>
            <person name="Christensen B.M."/>
            <person name="Siba P.M."/>
            <person name="Kazura J.W."/>
            <person name="Serre D."/>
            <person name="Zimmerman P.A."/>
        </authorList>
    </citation>
    <scope>NUCLEOTIDE SEQUENCE</scope>
    <source>
        <strain evidence="5">pt0022</strain>
    </source>
</reference>
<organism evidence="5 6">
    <name type="scientific">Wuchereria bancrofti</name>
    <dbReference type="NCBI Taxonomy" id="6293"/>
    <lineage>
        <taxon>Eukaryota</taxon>
        <taxon>Metazoa</taxon>
        <taxon>Ecdysozoa</taxon>
        <taxon>Nematoda</taxon>
        <taxon>Chromadorea</taxon>
        <taxon>Rhabditida</taxon>
        <taxon>Spirurina</taxon>
        <taxon>Spiruromorpha</taxon>
        <taxon>Filarioidea</taxon>
        <taxon>Onchocercidae</taxon>
        <taxon>Wuchereria</taxon>
    </lineage>
</organism>
<dbReference type="SMART" id="SM00248">
    <property type="entry name" value="ANK"/>
    <property type="match status" value="2"/>
</dbReference>
<protein>
    <recommendedName>
        <fullName evidence="7">ANK_REP_REGION domain-containing protein</fullName>
    </recommendedName>
</protein>
<keyword evidence="2 4" id="KW-0040">ANK repeat</keyword>
<dbReference type="PANTHER" id="PTHR14491:SF7">
    <property type="entry name" value="SOSONDOWAH, ISOFORM G"/>
    <property type="match status" value="1"/>
</dbReference>
<accession>A0AAF5Q128</accession>
<dbReference type="PANTHER" id="PTHR14491">
    <property type="entry name" value="SOSONDOWAH, ISOFORM G"/>
    <property type="match status" value="1"/>
</dbReference>
<feature type="repeat" description="ANK" evidence="4">
    <location>
        <begin position="169"/>
        <end position="202"/>
    </location>
</feature>